<dbReference type="PANTHER" id="PTHR43610:SF1">
    <property type="entry name" value="N-ACETYLTRANSFERASE DOMAIN-CONTAINING PROTEIN"/>
    <property type="match status" value="1"/>
</dbReference>
<dbReference type="InterPro" id="IPR000182">
    <property type="entry name" value="GNAT_dom"/>
</dbReference>
<dbReference type="Gene3D" id="3.40.630.30">
    <property type="match status" value="1"/>
</dbReference>
<dbReference type="EMBL" id="QKLU01000003">
    <property type="protein sequence ID" value="PYF74877.1"/>
    <property type="molecule type" value="Genomic_DNA"/>
</dbReference>
<dbReference type="RefSeq" id="WP_110829719.1">
    <property type="nucleotide sequence ID" value="NZ_QKLU01000003.1"/>
</dbReference>
<dbReference type="OrthoDB" id="9795199at2"/>
<gene>
    <name evidence="2" type="ORF">B0O44_103323</name>
</gene>
<keyword evidence="3" id="KW-1185">Reference proteome</keyword>
<dbReference type="AlphaFoldDB" id="A0A318UHR2"/>
<dbReference type="Proteomes" id="UP000248198">
    <property type="component" value="Unassembled WGS sequence"/>
</dbReference>
<organism evidence="2 3">
    <name type="scientific">Pedobacter nutrimenti</name>
    <dbReference type="NCBI Taxonomy" id="1241337"/>
    <lineage>
        <taxon>Bacteria</taxon>
        <taxon>Pseudomonadati</taxon>
        <taxon>Bacteroidota</taxon>
        <taxon>Sphingobacteriia</taxon>
        <taxon>Sphingobacteriales</taxon>
        <taxon>Sphingobacteriaceae</taxon>
        <taxon>Pedobacter</taxon>
    </lineage>
</organism>
<dbReference type="InterPro" id="IPR016181">
    <property type="entry name" value="Acyl_CoA_acyltransferase"/>
</dbReference>
<evidence type="ECO:0000259" key="1">
    <source>
        <dbReference type="Pfam" id="PF13302"/>
    </source>
</evidence>
<dbReference type="GO" id="GO:0016747">
    <property type="term" value="F:acyltransferase activity, transferring groups other than amino-acyl groups"/>
    <property type="evidence" value="ECO:0007669"/>
    <property type="project" value="InterPro"/>
</dbReference>
<dbReference type="Pfam" id="PF13302">
    <property type="entry name" value="Acetyltransf_3"/>
    <property type="match status" value="1"/>
</dbReference>
<reference evidence="2 3" key="1">
    <citation type="submission" date="2018-06" db="EMBL/GenBank/DDBJ databases">
        <title>Genomic Encyclopedia of Archaeal and Bacterial Type Strains, Phase II (KMG-II): from individual species to whole genera.</title>
        <authorList>
            <person name="Goeker M."/>
        </authorList>
    </citation>
    <scope>NUCLEOTIDE SEQUENCE [LARGE SCALE GENOMIC DNA]</scope>
    <source>
        <strain evidence="2 3">DSM 27372</strain>
    </source>
</reference>
<sequence length="200" mass="23019">MNNWLNETELKGELVTLLPFQKTYREELLQAASDGDLWNLWFTSVPSEKTIDQYIETALVEKTEGKSLPFIVVDQKTKKVLGSTRFCNVITAHRRLEIGYTWYAKSVQRTGVNTECKYLLLGHAFETLGCIAVEFRTNWHNQASRNAIARLGARQDGVLRNHQIDPNGILRDTVVFSITREEWPAVKKSLEFKMSNNQNR</sequence>
<dbReference type="PANTHER" id="PTHR43610">
    <property type="entry name" value="BLL6696 PROTEIN"/>
    <property type="match status" value="1"/>
</dbReference>
<feature type="domain" description="N-acetyltransferase" evidence="1">
    <location>
        <begin position="16"/>
        <end position="154"/>
    </location>
</feature>
<protein>
    <submittedName>
        <fullName evidence="2">RimJ/RimL family protein N-acetyltransferase</fullName>
    </submittedName>
</protein>
<name>A0A318UHR2_9SPHI</name>
<accession>A0A318UHR2</accession>
<dbReference type="SUPFAM" id="SSF55729">
    <property type="entry name" value="Acyl-CoA N-acyltransferases (Nat)"/>
    <property type="match status" value="1"/>
</dbReference>
<proteinExistence type="predicted"/>
<evidence type="ECO:0000313" key="3">
    <source>
        <dbReference type="Proteomes" id="UP000248198"/>
    </source>
</evidence>
<evidence type="ECO:0000313" key="2">
    <source>
        <dbReference type="EMBL" id="PYF74877.1"/>
    </source>
</evidence>
<keyword evidence="2" id="KW-0808">Transferase</keyword>
<comment type="caution">
    <text evidence="2">The sequence shown here is derived from an EMBL/GenBank/DDBJ whole genome shotgun (WGS) entry which is preliminary data.</text>
</comment>